<feature type="region of interest" description="Disordered" evidence="1">
    <location>
        <begin position="1"/>
        <end position="20"/>
    </location>
</feature>
<dbReference type="SMART" id="SM00879">
    <property type="entry name" value="Brix"/>
    <property type="match status" value="1"/>
</dbReference>
<organism evidence="4 5">
    <name type="scientific">Physocladia obscura</name>
    <dbReference type="NCBI Taxonomy" id="109957"/>
    <lineage>
        <taxon>Eukaryota</taxon>
        <taxon>Fungi</taxon>
        <taxon>Fungi incertae sedis</taxon>
        <taxon>Chytridiomycota</taxon>
        <taxon>Chytridiomycota incertae sedis</taxon>
        <taxon>Chytridiomycetes</taxon>
        <taxon>Chytridiales</taxon>
        <taxon>Chytriomycetaceae</taxon>
        <taxon>Physocladia</taxon>
    </lineage>
</organism>
<accession>A0AAD5XEQ3</accession>
<feature type="transmembrane region" description="Helical" evidence="2">
    <location>
        <begin position="69"/>
        <end position="90"/>
    </location>
</feature>
<feature type="compositionally biased region" description="Acidic residues" evidence="1">
    <location>
        <begin position="358"/>
        <end position="402"/>
    </location>
</feature>
<keyword evidence="5" id="KW-1185">Reference proteome</keyword>
<dbReference type="InterPro" id="IPR007109">
    <property type="entry name" value="Brix"/>
</dbReference>
<keyword evidence="2" id="KW-1133">Transmembrane helix</keyword>
<evidence type="ECO:0000313" key="5">
    <source>
        <dbReference type="Proteomes" id="UP001211907"/>
    </source>
</evidence>
<dbReference type="PROSITE" id="PS50833">
    <property type="entry name" value="BRIX"/>
    <property type="match status" value="1"/>
</dbReference>
<feature type="compositionally biased region" description="Basic and acidic residues" evidence="1">
    <location>
        <begin position="322"/>
        <end position="333"/>
    </location>
</feature>
<proteinExistence type="predicted"/>
<dbReference type="AlphaFoldDB" id="A0AAD5XEQ3"/>
<evidence type="ECO:0000256" key="2">
    <source>
        <dbReference type="SAM" id="Phobius"/>
    </source>
</evidence>
<dbReference type="SUPFAM" id="SSF52954">
    <property type="entry name" value="Class II aaRS ABD-related"/>
    <property type="match status" value="1"/>
</dbReference>
<evidence type="ECO:0000256" key="1">
    <source>
        <dbReference type="SAM" id="MobiDB-lite"/>
    </source>
</evidence>
<protein>
    <recommendedName>
        <fullName evidence="3">Brix domain-containing protein</fullName>
    </recommendedName>
</protein>
<evidence type="ECO:0000313" key="4">
    <source>
        <dbReference type="EMBL" id="KAJ3130326.1"/>
    </source>
</evidence>
<dbReference type="EMBL" id="JADGJH010000389">
    <property type="protein sequence ID" value="KAJ3130326.1"/>
    <property type="molecule type" value="Genomic_DNA"/>
</dbReference>
<reference evidence="4" key="1">
    <citation type="submission" date="2020-05" db="EMBL/GenBank/DDBJ databases">
        <title>Phylogenomic resolution of chytrid fungi.</title>
        <authorList>
            <person name="Stajich J.E."/>
            <person name="Amses K."/>
            <person name="Simmons R."/>
            <person name="Seto K."/>
            <person name="Myers J."/>
            <person name="Bonds A."/>
            <person name="Quandt C.A."/>
            <person name="Barry K."/>
            <person name="Liu P."/>
            <person name="Grigoriev I."/>
            <person name="Longcore J.E."/>
            <person name="James T.Y."/>
        </authorList>
    </citation>
    <scope>NUCLEOTIDE SEQUENCE</scope>
    <source>
        <strain evidence="4">JEL0513</strain>
    </source>
</reference>
<feature type="domain" description="Brix" evidence="3">
    <location>
        <begin position="21"/>
        <end position="297"/>
    </location>
</feature>
<gene>
    <name evidence="4" type="ORF">HK100_008099</name>
</gene>
<keyword evidence="2" id="KW-0472">Membrane</keyword>
<dbReference type="PANTHER" id="PTHR12661:SF5">
    <property type="entry name" value="SUPPRESSOR OF SWI4 1 HOMOLOG"/>
    <property type="match status" value="1"/>
</dbReference>
<feature type="region of interest" description="Disordered" evidence="1">
    <location>
        <begin position="322"/>
        <end position="402"/>
    </location>
</feature>
<name>A0AAD5XEQ3_9FUNG</name>
<feature type="compositionally biased region" description="Basic residues" evidence="1">
    <location>
        <begin position="1"/>
        <end position="11"/>
    </location>
</feature>
<dbReference type="InterPro" id="IPR045112">
    <property type="entry name" value="PPAN-like"/>
</dbReference>
<sequence>MGQRRKKRRTHVEREETGTVPRSFVIRTRSGHDKANAGVAGLVSDMRQVMAPHTALKVRERRGNRLRDFVHVAAPLGVTHLLLFGARVSASRGSRLGLRIARLPRGPTAAFHVVSYALAKDIRHAQARPLSAPLAFATAPLVVLNNFSSDQKHVTLLASIFQNMFPPINVQTMKLADARRIVLFNRDPNSGAIDLRHYAITVKPVGISKSVKAVINTNIPDLNKFDDISDYVLRSAFASESDVEDGGESTVTLPQKYVGRGNTAKAAAQQQQRAIKLVEIGPRMQLKLVKITEGMCGGKVLHHEYVNKTDAEAAEIDRKIKEKMRAKAERKAQQESNVKKKKDQKDGTGVDSKRTLDDDYDDDDDDDDNAGDSGENEYNQDDDDKNEMDDLFGDEDEEFDDE</sequence>
<dbReference type="GO" id="GO:0019843">
    <property type="term" value="F:rRNA binding"/>
    <property type="evidence" value="ECO:0007669"/>
    <property type="project" value="InterPro"/>
</dbReference>
<dbReference type="Proteomes" id="UP001211907">
    <property type="component" value="Unassembled WGS sequence"/>
</dbReference>
<comment type="caution">
    <text evidence="4">The sequence shown here is derived from an EMBL/GenBank/DDBJ whole genome shotgun (WGS) entry which is preliminary data.</text>
</comment>
<dbReference type="PANTHER" id="PTHR12661">
    <property type="entry name" value="PETER PAN-RELATED"/>
    <property type="match status" value="1"/>
</dbReference>
<feature type="compositionally biased region" description="Basic and acidic residues" evidence="1">
    <location>
        <begin position="343"/>
        <end position="357"/>
    </location>
</feature>
<dbReference type="GO" id="GO:0000027">
    <property type="term" value="P:ribosomal large subunit assembly"/>
    <property type="evidence" value="ECO:0007669"/>
    <property type="project" value="TreeGrafter"/>
</dbReference>
<dbReference type="Pfam" id="PF04427">
    <property type="entry name" value="Brix"/>
    <property type="match status" value="1"/>
</dbReference>
<keyword evidence="2" id="KW-0812">Transmembrane</keyword>
<evidence type="ECO:0000259" key="3">
    <source>
        <dbReference type="PROSITE" id="PS50833"/>
    </source>
</evidence>
<dbReference type="GO" id="GO:0006364">
    <property type="term" value="P:rRNA processing"/>
    <property type="evidence" value="ECO:0007669"/>
    <property type="project" value="InterPro"/>
</dbReference>
<dbReference type="GO" id="GO:0030687">
    <property type="term" value="C:preribosome, large subunit precursor"/>
    <property type="evidence" value="ECO:0007669"/>
    <property type="project" value="TreeGrafter"/>
</dbReference>